<dbReference type="Gene3D" id="3.40.50.720">
    <property type="entry name" value="NAD(P)-binding Rossmann-like Domain"/>
    <property type="match status" value="2"/>
</dbReference>
<evidence type="ECO:0000259" key="5">
    <source>
        <dbReference type="Pfam" id="PF00389"/>
    </source>
</evidence>
<dbReference type="SUPFAM" id="SSF51735">
    <property type="entry name" value="NAD(P)-binding Rossmann-fold domains"/>
    <property type="match status" value="1"/>
</dbReference>
<dbReference type="Pfam" id="PF02826">
    <property type="entry name" value="2-Hacid_dh_C"/>
    <property type="match status" value="1"/>
</dbReference>
<dbReference type="PANTHER" id="PTHR42789">
    <property type="entry name" value="D-ISOMER SPECIFIC 2-HYDROXYACID DEHYDROGENASE FAMILY PROTEIN (AFU_ORTHOLOGUE AFUA_6G10090)"/>
    <property type="match status" value="1"/>
</dbReference>
<dbReference type="GO" id="GO:0016491">
    <property type="term" value="F:oxidoreductase activity"/>
    <property type="evidence" value="ECO:0007669"/>
    <property type="project" value="UniProtKB-KW"/>
</dbReference>
<dbReference type="Proteomes" id="UP001558652">
    <property type="component" value="Unassembled WGS sequence"/>
</dbReference>
<dbReference type="InterPro" id="IPR036291">
    <property type="entry name" value="NAD(P)-bd_dom_sf"/>
</dbReference>
<dbReference type="PANTHER" id="PTHR42789:SF1">
    <property type="entry name" value="D-ISOMER SPECIFIC 2-HYDROXYACID DEHYDROGENASE FAMILY PROTEIN (AFU_ORTHOLOGUE AFUA_6G10090)"/>
    <property type="match status" value="1"/>
</dbReference>
<comment type="similarity">
    <text evidence="1 4">Belongs to the D-isomer specific 2-hydroxyacid dehydrogenase family.</text>
</comment>
<reference evidence="7 8" key="1">
    <citation type="submission" date="2024-07" db="EMBL/GenBank/DDBJ databases">
        <title>Chromosome-level genome assembly of the water stick insect Ranatra chinensis (Heteroptera: Nepidae).</title>
        <authorList>
            <person name="Liu X."/>
        </authorList>
    </citation>
    <scope>NUCLEOTIDE SEQUENCE [LARGE SCALE GENOMIC DNA]</scope>
    <source>
        <strain evidence="7">Cailab_2021Rc</strain>
        <tissue evidence="7">Muscle</tissue>
    </source>
</reference>
<keyword evidence="8" id="KW-1185">Reference proteome</keyword>
<dbReference type="CDD" id="cd12171">
    <property type="entry name" value="2-Hacid_dh_10"/>
    <property type="match status" value="1"/>
</dbReference>
<evidence type="ECO:0000256" key="4">
    <source>
        <dbReference type="RuleBase" id="RU003719"/>
    </source>
</evidence>
<dbReference type="FunFam" id="3.40.50.720:FF:000203">
    <property type="entry name" value="D-3-phosphoglycerate dehydrogenase (SerA)"/>
    <property type="match status" value="1"/>
</dbReference>
<accession>A0ABD0XS88</accession>
<evidence type="ECO:0008006" key="9">
    <source>
        <dbReference type="Google" id="ProtNLM"/>
    </source>
</evidence>
<comment type="caution">
    <text evidence="7">The sequence shown here is derived from an EMBL/GenBank/DDBJ whole genome shotgun (WGS) entry which is preliminary data.</text>
</comment>
<dbReference type="SUPFAM" id="SSF52283">
    <property type="entry name" value="Formate/glycerate dehydrogenase catalytic domain-like"/>
    <property type="match status" value="1"/>
</dbReference>
<keyword evidence="2 4" id="KW-0560">Oxidoreductase</keyword>
<dbReference type="Pfam" id="PF00389">
    <property type="entry name" value="2-Hacid_dh"/>
    <property type="match status" value="1"/>
</dbReference>
<evidence type="ECO:0000259" key="6">
    <source>
        <dbReference type="Pfam" id="PF02826"/>
    </source>
</evidence>
<dbReference type="InterPro" id="IPR006140">
    <property type="entry name" value="D-isomer_DH_NAD-bd"/>
</dbReference>
<keyword evidence="3" id="KW-0520">NAD</keyword>
<evidence type="ECO:0000256" key="1">
    <source>
        <dbReference type="ARBA" id="ARBA00005854"/>
    </source>
</evidence>
<protein>
    <recommendedName>
        <fullName evidence="9">3-phosphoglycerate dehydrogenase</fullName>
    </recommendedName>
</protein>
<name>A0ABD0XS88_9HEMI</name>
<gene>
    <name evidence="7" type="ORF">AAG570_014167</name>
</gene>
<evidence type="ECO:0000313" key="7">
    <source>
        <dbReference type="EMBL" id="KAL1110036.1"/>
    </source>
</evidence>
<dbReference type="AlphaFoldDB" id="A0ABD0XS88"/>
<evidence type="ECO:0000313" key="8">
    <source>
        <dbReference type="Proteomes" id="UP001558652"/>
    </source>
</evidence>
<organism evidence="7 8">
    <name type="scientific">Ranatra chinensis</name>
    <dbReference type="NCBI Taxonomy" id="642074"/>
    <lineage>
        <taxon>Eukaryota</taxon>
        <taxon>Metazoa</taxon>
        <taxon>Ecdysozoa</taxon>
        <taxon>Arthropoda</taxon>
        <taxon>Hexapoda</taxon>
        <taxon>Insecta</taxon>
        <taxon>Pterygota</taxon>
        <taxon>Neoptera</taxon>
        <taxon>Paraneoptera</taxon>
        <taxon>Hemiptera</taxon>
        <taxon>Heteroptera</taxon>
        <taxon>Panheteroptera</taxon>
        <taxon>Nepomorpha</taxon>
        <taxon>Nepidae</taxon>
        <taxon>Ranatrinae</taxon>
        <taxon>Ranatra</taxon>
    </lineage>
</organism>
<sequence>MKYLSGYGTAVAGDWEKDWDKLQFRRLEVEKNGPEGEVVDELIIKDGEDASVLLGLFVPISGKVMEAMPNLKIIGVSRAGLENVNVEEATRRGILVFNVQGRNAHAVSDFTVGLIIAAARNIAKAHHAIMTGVWRKQFPNSEFIPELTSRTMGLIGFGHIGSLVAKKLSGFEPEILVYDPYADENEIKKHGCTAVSLEDLLKNSDFVSLHARLSENNKKMIGKRELEMMKPTAYLINTSRAGLVDQNALALVLEEKKIMGAALDVFETEPIPAGSPFLKLDNVTLTTHIAGTTADALTNSPFLLMEDIKNFLSGAGGKFIVNKEVLDKPSFKDWLVSVRGS</sequence>
<evidence type="ECO:0000256" key="2">
    <source>
        <dbReference type="ARBA" id="ARBA00023002"/>
    </source>
</evidence>
<dbReference type="EMBL" id="JBFDAA010000029">
    <property type="protein sequence ID" value="KAL1110036.1"/>
    <property type="molecule type" value="Genomic_DNA"/>
</dbReference>
<dbReference type="InterPro" id="IPR006139">
    <property type="entry name" value="D-isomer_2_OHA_DH_cat_dom"/>
</dbReference>
<proteinExistence type="inferred from homology"/>
<feature type="domain" description="D-isomer specific 2-hydroxyacid dehydrogenase catalytic" evidence="5">
    <location>
        <begin position="41"/>
        <end position="322"/>
    </location>
</feature>
<dbReference type="InterPro" id="IPR050857">
    <property type="entry name" value="D-2-hydroxyacid_DH"/>
</dbReference>
<feature type="domain" description="D-isomer specific 2-hydroxyacid dehydrogenase NAD-binding" evidence="6">
    <location>
        <begin position="112"/>
        <end position="290"/>
    </location>
</feature>
<evidence type="ECO:0000256" key="3">
    <source>
        <dbReference type="ARBA" id="ARBA00023027"/>
    </source>
</evidence>